<proteinExistence type="predicted"/>
<feature type="region of interest" description="Disordered" evidence="1">
    <location>
        <begin position="527"/>
        <end position="548"/>
    </location>
</feature>
<evidence type="ECO:0000313" key="4">
    <source>
        <dbReference type="EMBL" id="CZT11641.1"/>
    </source>
</evidence>
<dbReference type="AlphaFoldDB" id="A0A1E1LMC1"/>
<dbReference type="Pfam" id="PF07103">
    <property type="entry name" value="DUF1365"/>
    <property type="match status" value="1"/>
</dbReference>
<keyword evidence="2" id="KW-0812">Transmembrane</keyword>
<keyword evidence="3" id="KW-0732">Signal</keyword>
<keyword evidence="5" id="KW-1185">Reference proteome</keyword>
<feature type="chain" id="PRO_5009447248" evidence="3">
    <location>
        <begin position="17"/>
        <end position="612"/>
    </location>
</feature>
<evidence type="ECO:0000313" key="5">
    <source>
        <dbReference type="Proteomes" id="UP000178912"/>
    </source>
</evidence>
<dbReference type="PANTHER" id="PTHR33973">
    <property type="entry name" value="OS07G0153300 PROTEIN"/>
    <property type="match status" value="1"/>
</dbReference>
<organism evidence="4 5">
    <name type="scientific">Rhynchosporium agropyri</name>
    <dbReference type="NCBI Taxonomy" id="914238"/>
    <lineage>
        <taxon>Eukaryota</taxon>
        <taxon>Fungi</taxon>
        <taxon>Dikarya</taxon>
        <taxon>Ascomycota</taxon>
        <taxon>Pezizomycotina</taxon>
        <taxon>Leotiomycetes</taxon>
        <taxon>Helotiales</taxon>
        <taxon>Ploettnerulaceae</taxon>
        <taxon>Rhynchosporium</taxon>
    </lineage>
</organism>
<dbReference type="OrthoDB" id="3340520at2759"/>
<dbReference type="EMBL" id="FJUX01000143">
    <property type="protein sequence ID" value="CZT11641.1"/>
    <property type="molecule type" value="Genomic_DNA"/>
</dbReference>
<gene>
    <name evidence="4" type="ORF">RAG0_15717</name>
</gene>
<keyword evidence="2" id="KW-0472">Membrane</keyword>
<feature type="signal peptide" evidence="3">
    <location>
        <begin position="1"/>
        <end position="16"/>
    </location>
</feature>
<dbReference type="PANTHER" id="PTHR33973:SF4">
    <property type="entry name" value="OS07G0153300 PROTEIN"/>
    <property type="match status" value="1"/>
</dbReference>
<name>A0A1E1LMC1_9HELO</name>
<sequence length="612" mass="68769">MTSLAAFLGLLPVAGALLPGTPIDVALLIALASTKRWEYIRPFTYLINTTIAVTILSTTTTLFILLQVYRYVRTVQQPSSPCLDSGFPIKPLLFPCETAHVRMFPQTHGFKYSYLLVGIPVGWSGLVGGMVSSDVERVPHKSWYSRWLSLQPGSAWYTVNADDYLLRGHVEGGLKGKLDQYLESEGIEPSQYAHAYLLTAARFLGYASNPVSIWHLYSAEKQLAALILEVNNTFDEKRIYFLEPASSASSMETQDKRSSPRYTQTWPKDFYVSVFNSRNGSYSLSASDPLSPHMSKAGSIDITITLNNTSSSPKLVARVYSAAEALDPTIMSVWDKSSFLARWWWVGLATFPRTVKEALTLLMRKKMPWVFRPEPRATTISRKADETEVFIEGIFRRWLRERVEGSDEDVEVRYTSAGLLGKQMEEEIMSSASAQLSDGTIDMEVKVLTPLFYSRVVRYDDIGDALWTESKESATVFLSPKIFTKLISSTSPTSTTLKHSKKPSRIPRIEHRYPILNLLRRRPPPIPVPTKERTNTLPISWSHGKGDSDRGQESFDAFVMASGIEGEMKIYFNRVGKLMSADLLAFGSLELLDIEIFLLKAAVTWVLVKLFL</sequence>
<keyword evidence="2" id="KW-1133">Transmembrane helix</keyword>
<reference evidence="5" key="1">
    <citation type="submission" date="2016-03" db="EMBL/GenBank/DDBJ databases">
        <authorList>
            <person name="Guldener U."/>
        </authorList>
    </citation>
    <scope>NUCLEOTIDE SEQUENCE [LARGE SCALE GENOMIC DNA]</scope>
    <source>
        <strain evidence="5">04CH-RAC-A.6.1</strain>
    </source>
</reference>
<feature type="transmembrane region" description="Helical" evidence="2">
    <location>
        <begin position="43"/>
        <end position="66"/>
    </location>
</feature>
<dbReference type="Proteomes" id="UP000178912">
    <property type="component" value="Unassembled WGS sequence"/>
</dbReference>
<dbReference type="InterPro" id="IPR010775">
    <property type="entry name" value="DUF1365"/>
</dbReference>
<accession>A0A1E1LMC1</accession>
<evidence type="ECO:0000256" key="2">
    <source>
        <dbReference type="SAM" id="Phobius"/>
    </source>
</evidence>
<evidence type="ECO:0000256" key="3">
    <source>
        <dbReference type="SAM" id="SignalP"/>
    </source>
</evidence>
<feature type="transmembrane region" description="Helical" evidence="2">
    <location>
        <begin position="112"/>
        <end position="131"/>
    </location>
</feature>
<evidence type="ECO:0000256" key="1">
    <source>
        <dbReference type="SAM" id="MobiDB-lite"/>
    </source>
</evidence>
<protein>
    <submittedName>
        <fullName evidence="4">Uncharacterized protein</fullName>
    </submittedName>
</protein>